<name>A0A5J4SFI6_9ZZZZ</name>
<evidence type="ECO:0000313" key="1">
    <source>
        <dbReference type="EMBL" id="KAA6344145.1"/>
    </source>
</evidence>
<organism evidence="1">
    <name type="scientific">termite gut metagenome</name>
    <dbReference type="NCBI Taxonomy" id="433724"/>
    <lineage>
        <taxon>unclassified sequences</taxon>
        <taxon>metagenomes</taxon>
        <taxon>organismal metagenomes</taxon>
    </lineage>
</organism>
<feature type="non-terminal residue" evidence="1">
    <location>
        <position position="1"/>
    </location>
</feature>
<dbReference type="AlphaFoldDB" id="A0A5J4SFI6"/>
<gene>
    <name evidence="1" type="ORF">EZS27_008227</name>
</gene>
<comment type="caution">
    <text evidence="1">The sequence shown here is derived from an EMBL/GenBank/DDBJ whole genome shotgun (WGS) entry which is preliminary data.</text>
</comment>
<protein>
    <submittedName>
        <fullName evidence="1">Uncharacterized protein</fullName>
    </submittedName>
</protein>
<accession>A0A5J4SFI6</accession>
<proteinExistence type="predicted"/>
<sequence>MNIQITNYDINEIIGALQVNYFRQKEELAHGQKTVKVNNSYVNAQMYNNSNENLAILENTIQAKEDIALSWTTESPRLCFCLTLSGNCYHSYGTKKTEEQLWTERTTNLWFCNES</sequence>
<reference evidence="1" key="1">
    <citation type="submission" date="2019-03" db="EMBL/GenBank/DDBJ databases">
        <title>Single cell metagenomics reveals metabolic interactions within the superorganism composed of flagellate Streblomastix strix and complex community of Bacteroidetes bacteria on its surface.</title>
        <authorList>
            <person name="Treitli S.C."/>
            <person name="Kolisko M."/>
            <person name="Husnik F."/>
            <person name="Keeling P."/>
            <person name="Hampl V."/>
        </authorList>
    </citation>
    <scope>NUCLEOTIDE SEQUENCE</scope>
    <source>
        <strain evidence="1">STM</strain>
    </source>
</reference>
<dbReference type="EMBL" id="SNRY01000233">
    <property type="protein sequence ID" value="KAA6344145.1"/>
    <property type="molecule type" value="Genomic_DNA"/>
</dbReference>